<evidence type="ECO:0000256" key="3">
    <source>
        <dbReference type="ARBA" id="ARBA00022989"/>
    </source>
</evidence>
<dbReference type="SUPFAM" id="SSF103473">
    <property type="entry name" value="MFS general substrate transporter"/>
    <property type="match status" value="1"/>
</dbReference>
<keyword evidence="8" id="KW-1185">Reference proteome</keyword>
<accession>A0ABR3V899</accession>
<feature type="region of interest" description="Disordered" evidence="5">
    <location>
        <begin position="500"/>
        <end position="535"/>
    </location>
</feature>
<feature type="transmembrane region" description="Helical" evidence="6">
    <location>
        <begin position="244"/>
        <end position="264"/>
    </location>
</feature>
<feature type="transmembrane region" description="Helical" evidence="6">
    <location>
        <begin position="345"/>
        <end position="364"/>
    </location>
</feature>
<feature type="transmembrane region" description="Helical" evidence="6">
    <location>
        <begin position="440"/>
        <end position="464"/>
    </location>
</feature>
<feature type="transmembrane region" description="Helical" evidence="6">
    <location>
        <begin position="306"/>
        <end position="325"/>
    </location>
</feature>
<reference evidence="7 8" key="1">
    <citation type="journal article" date="2024" name="Commun. Biol.">
        <title>Comparative genomic analysis of thermophilic fungi reveals convergent evolutionary adaptations and gene losses.</title>
        <authorList>
            <person name="Steindorff A.S."/>
            <person name="Aguilar-Pontes M.V."/>
            <person name="Robinson A.J."/>
            <person name="Andreopoulos B."/>
            <person name="LaButti K."/>
            <person name="Kuo A."/>
            <person name="Mondo S."/>
            <person name="Riley R."/>
            <person name="Otillar R."/>
            <person name="Haridas S."/>
            <person name="Lipzen A."/>
            <person name="Grimwood J."/>
            <person name="Schmutz J."/>
            <person name="Clum A."/>
            <person name="Reid I.D."/>
            <person name="Moisan M.C."/>
            <person name="Butler G."/>
            <person name="Nguyen T.T.M."/>
            <person name="Dewar K."/>
            <person name="Conant G."/>
            <person name="Drula E."/>
            <person name="Henrissat B."/>
            <person name="Hansel C."/>
            <person name="Singer S."/>
            <person name="Hutchinson M.I."/>
            <person name="de Vries R.P."/>
            <person name="Natvig D.O."/>
            <person name="Powell A.J."/>
            <person name="Tsang A."/>
            <person name="Grigoriev I.V."/>
        </authorList>
    </citation>
    <scope>NUCLEOTIDE SEQUENCE [LARGE SCALE GENOMIC DNA]</scope>
    <source>
        <strain evidence="7 8">CBS 620.91</strain>
    </source>
</reference>
<evidence type="ECO:0000256" key="6">
    <source>
        <dbReference type="SAM" id="Phobius"/>
    </source>
</evidence>
<protein>
    <recommendedName>
        <fullName evidence="9">Major facilitator superfamily (MFS) profile domain-containing protein</fullName>
    </recommendedName>
</protein>
<comment type="caution">
    <text evidence="7">The sequence shown here is derived from an EMBL/GenBank/DDBJ whole genome shotgun (WGS) entry which is preliminary data.</text>
</comment>
<dbReference type="Pfam" id="PF07690">
    <property type="entry name" value="MFS_1"/>
    <property type="match status" value="1"/>
</dbReference>
<evidence type="ECO:0000256" key="4">
    <source>
        <dbReference type="ARBA" id="ARBA00023136"/>
    </source>
</evidence>
<feature type="transmembrane region" description="Helical" evidence="6">
    <location>
        <begin position="151"/>
        <end position="170"/>
    </location>
</feature>
<dbReference type="InterPro" id="IPR011701">
    <property type="entry name" value="MFS"/>
</dbReference>
<feature type="transmembrane region" description="Helical" evidence="6">
    <location>
        <begin position="176"/>
        <end position="195"/>
    </location>
</feature>
<gene>
    <name evidence="7" type="ORF">VTJ49DRAFT_3097</name>
</gene>
<keyword evidence="4 6" id="KW-0472">Membrane</keyword>
<name>A0ABR3V899_HUMIN</name>
<keyword evidence="3 6" id="KW-1133">Transmembrane helix</keyword>
<dbReference type="Proteomes" id="UP001583172">
    <property type="component" value="Unassembled WGS sequence"/>
</dbReference>
<organism evidence="7 8">
    <name type="scientific">Humicola insolens</name>
    <name type="common">Soft-rot fungus</name>
    <dbReference type="NCBI Taxonomy" id="85995"/>
    <lineage>
        <taxon>Eukaryota</taxon>
        <taxon>Fungi</taxon>
        <taxon>Dikarya</taxon>
        <taxon>Ascomycota</taxon>
        <taxon>Pezizomycotina</taxon>
        <taxon>Sordariomycetes</taxon>
        <taxon>Sordariomycetidae</taxon>
        <taxon>Sordariales</taxon>
        <taxon>Chaetomiaceae</taxon>
        <taxon>Mycothermus</taxon>
    </lineage>
</organism>
<feature type="transmembrane region" description="Helical" evidence="6">
    <location>
        <begin position="216"/>
        <end position="238"/>
    </location>
</feature>
<evidence type="ECO:0000313" key="8">
    <source>
        <dbReference type="Proteomes" id="UP001583172"/>
    </source>
</evidence>
<proteinExistence type="predicted"/>
<comment type="subcellular location">
    <subcellularLocation>
        <location evidence="1">Membrane</location>
        <topology evidence="1">Multi-pass membrane protein</topology>
    </subcellularLocation>
</comment>
<feature type="transmembrane region" description="Helical" evidence="6">
    <location>
        <begin position="385"/>
        <end position="408"/>
    </location>
</feature>
<dbReference type="InterPro" id="IPR036259">
    <property type="entry name" value="MFS_trans_sf"/>
</dbReference>
<feature type="transmembrane region" description="Helical" evidence="6">
    <location>
        <begin position="476"/>
        <end position="498"/>
    </location>
</feature>
<evidence type="ECO:0000256" key="5">
    <source>
        <dbReference type="SAM" id="MobiDB-lite"/>
    </source>
</evidence>
<feature type="transmembrane region" description="Helical" evidence="6">
    <location>
        <begin position="116"/>
        <end position="139"/>
    </location>
</feature>
<dbReference type="Gene3D" id="1.20.1250.20">
    <property type="entry name" value="MFS general substrate transporter like domains"/>
    <property type="match status" value="1"/>
</dbReference>
<evidence type="ECO:0000313" key="7">
    <source>
        <dbReference type="EMBL" id="KAL1838049.1"/>
    </source>
</evidence>
<dbReference type="EMBL" id="JAZGSY010000241">
    <property type="protein sequence ID" value="KAL1838049.1"/>
    <property type="molecule type" value="Genomic_DNA"/>
</dbReference>
<dbReference type="PANTHER" id="PTHR23507">
    <property type="entry name" value="ZGC:174356"/>
    <property type="match status" value="1"/>
</dbReference>
<dbReference type="PANTHER" id="PTHR23507:SF1">
    <property type="entry name" value="FI18259P1-RELATED"/>
    <property type="match status" value="1"/>
</dbReference>
<sequence>MNTPTRDTIELDPDEDAPLLDLFDDDLEPAPPTPVHQRHHRQHGFARRFQVQNRRRAIVLLAAIMFGFTASGMLFLMPVARLIEDAICHIHYDKPTSEPIDESQCKTEAVQRELAFLGGVSSALNGVVGLVATLPYGILADRSIGRKPSFLLAYVGIFLAFSWGPLMLVVGERPHVRLATLGSLFFLIGGGVPITMNTLNAMASDMSTESDRSSSFLFLAVGGASGGLLGPLAAGLLMEHLGPWFPVLLVLGISPFVFGSIVFLPETLPSKPTEFSAQDRPHRFIHQLREQIHELKSSLSLLRNRNILLTMPAFLIQPVLFAAYSSTLVQHMSTYFGWTMAQTTYLLSPLGVLQLTVMVLLPVVSSRITNLAPFARDLRLERLSLLLMLAGAVIEALAGGRAFVLFLIGLTVGTVGGAVQGPLCRAVATAHVSPSTTSRFFALISLLETAGGAIFGGPALAWCFSEGVLRGKGTWWTGLPWVYVAVLVLGAMGAMAMVRPPPPQHVPGDEDEAEETMLGQGNGVRLDSDDSILSR</sequence>
<dbReference type="CDD" id="cd06174">
    <property type="entry name" value="MFS"/>
    <property type="match status" value="1"/>
</dbReference>
<feature type="region of interest" description="Disordered" evidence="5">
    <location>
        <begin position="25"/>
        <end position="44"/>
    </location>
</feature>
<evidence type="ECO:0000256" key="2">
    <source>
        <dbReference type="ARBA" id="ARBA00022692"/>
    </source>
</evidence>
<evidence type="ECO:0000256" key="1">
    <source>
        <dbReference type="ARBA" id="ARBA00004141"/>
    </source>
</evidence>
<keyword evidence="2 6" id="KW-0812">Transmembrane</keyword>
<feature type="transmembrane region" description="Helical" evidence="6">
    <location>
        <begin position="57"/>
        <end position="77"/>
    </location>
</feature>
<evidence type="ECO:0008006" key="9">
    <source>
        <dbReference type="Google" id="ProtNLM"/>
    </source>
</evidence>